<feature type="compositionally biased region" description="Basic and acidic residues" evidence="1">
    <location>
        <begin position="134"/>
        <end position="153"/>
    </location>
</feature>
<proteinExistence type="predicted"/>
<evidence type="ECO:0000313" key="3">
    <source>
        <dbReference type="Proteomes" id="UP001234178"/>
    </source>
</evidence>
<dbReference type="EMBL" id="JAOYFB010000041">
    <property type="protein sequence ID" value="KAK4045103.1"/>
    <property type="molecule type" value="Genomic_DNA"/>
</dbReference>
<name>A0ABR0B943_9CRUS</name>
<comment type="caution">
    <text evidence="2">The sequence shown here is derived from an EMBL/GenBank/DDBJ whole genome shotgun (WGS) entry which is preliminary data.</text>
</comment>
<keyword evidence="3" id="KW-1185">Reference proteome</keyword>
<feature type="region of interest" description="Disordered" evidence="1">
    <location>
        <begin position="88"/>
        <end position="153"/>
    </location>
</feature>
<protein>
    <submittedName>
        <fullName evidence="2">Uncharacterized protein</fullName>
    </submittedName>
</protein>
<reference evidence="2 3" key="1">
    <citation type="journal article" date="2023" name="Nucleic Acids Res.">
        <title>The hologenome of Daphnia magna reveals possible DNA methylation and microbiome-mediated evolution of the host genome.</title>
        <authorList>
            <person name="Chaturvedi A."/>
            <person name="Li X."/>
            <person name="Dhandapani V."/>
            <person name="Marshall H."/>
            <person name="Kissane S."/>
            <person name="Cuenca-Cambronero M."/>
            <person name="Asole G."/>
            <person name="Calvet F."/>
            <person name="Ruiz-Romero M."/>
            <person name="Marangio P."/>
            <person name="Guigo R."/>
            <person name="Rago D."/>
            <person name="Mirbahai L."/>
            <person name="Eastwood N."/>
            <person name="Colbourne J.K."/>
            <person name="Zhou J."/>
            <person name="Mallon E."/>
            <person name="Orsini L."/>
        </authorList>
    </citation>
    <scope>NUCLEOTIDE SEQUENCE [LARGE SCALE GENOMIC DNA]</scope>
    <source>
        <strain evidence="2">LRV0_1</strain>
    </source>
</reference>
<dbReference type="Proteomes" id="UP001234178">
    <property type="component" value="Unassembled WGS sequence"/>
</dbReference>
<evidence type="ECO:0000256" key="1">
    <source>
        <dbReference type="SAM" id="MobiDB-lite"/>
    </source>
</evidence>
<organism evidence="2 3">
    <name type="scientific">Daphnia magna</name>
    <dbReference type="NCBI Taxonomy" id="35525"/>
    <lineage>
        <taxon>Eukaryota</taxon>
        <taxon>Metazoa</taxon>
        <taxon>Ecdysozoa</taxon>
        <taxon>Arthropoda</taxon>
        <taxon>Crustacea</taxon>
        <taxon>Branchiopoda</taxon>
        <taxon>Diplostraca</taxon>
        <taxon>Cladocera</taxon>
        <taxon>Anomopoda</taxon>
        <taxon>Daphniidae</taxon>
        <taxon>Daphnia</taxon>
    </lineage>
</organism>
<sequence length="266" mass="28680">MKTAVDALTNLSLDPEAQRIAWERDRNERGWRHMMGSAHQEGQRTGKAATLARQLAKKVGPLSAEQRARIEAADEATLDRWSGRLELEAGSADGDPGRGGEVSVGVGRARPGKRMPACAPPGTRCPTGAGGGPRRQDQTRRPDRAHEIGGRLREEGARLEVEPGLRAENRRRVHVGGPEDAAVRREEIDAGGRSGAVREERIGRRRRRAGGVPAEDLVEEHEADFVVRIEGEAALGPVVGVRVAGGVADLDLRHKAPIHLGNSLRP</sequence>
<evidence type="ECO:0000313" key="2">
    <source>
        <dbReference type="EMBL" id="KAK4045103.1"/>
    </source>
</evidence>
<accession>A0ABR0B943</accession>
<gene>
    <name evidence="2" type="ORF">OUZ56_032511</name>
</gene>